<reference evidence="2" key="1">
    <citation type="submission" date="2020-03" db="EMBL/GenBank/DDBJ databases">
        <title>The deep terrestrial virosphere.</title>
        <authorList>
            <person name="Holmfeldt K."/>
            <person name="Nilsson E."/>
            <person name="Simone D."/>
            <person name="Lopez-Fernandez M."/>
            <person name="Wu X."/>
            <person name="de Brujin I."/>
            <person name="Lundin D."/>
            <person name="Andersson A."/>
            <person name="Bertilsson S."/>
            <person name="Dopson M."/>
        </authorList>
    </citation>
    <scope>NUCLEOTIDE SEQUENCE</scope>
    <source>
        <strain evidence="2">MM415A01224</strain>
    </source>
</reference>
<evidence type="ECO:0000256" key="1">
    <source>
        <dbReference type="SAM" id="MobiDB-lite"/>
    </source>
</evidence>
<dbReference type="AlphaFoldDB" id="A0A6M3K7M3"/>
<accession>A0A6M3K7M3</accession>
<protein>
    <submittedName>
        <fullName evidence="2">Uncharacterized protein</fullName>
    </submittedName>
</protein>
<name>A0A6M3K7M3_9ZZZZ</name>
<evidence type="ECO:0000313" key="2">
    <source>
        <dbReference type="EMBL" id="QJA77768.1"/>
    </source>
</evidence>
<dbReference type="EMBL" id="MT142301">
    <property type="protein sequence ID" value="QJA77768.1"/>
    <property type="molecule type" value="Genomic_DNA"/>
</dbReference>
<proteinExistence type="predicted"/>
<feature type="region of interest" description="Disordered" evidence="1">
    <location>
        <begin position="138"/>
        <end position="158"/>
    </location>
</feature>
<sequence>MRDPELEATAVYVLQVYALGVASRDKEFLSRLEPEMFCDSRIESLIIEMKQRPGKLPKELREWLALLGCRSMVQDNVVSLSESIVEKLTWDARFARAAGFVHRLIEGLDHIVDPALEEKVGFVRELWAYDQAYRNSGPPAAVNGQIEQSPDDLPPRSV</sequence>
<gene>
    <name evidence="2" type="ORF">MM415A01224_0007</name>
</gene>
<organism evidence="2">
    <name type="scientific">viral metagenome</name>
    <dbReference type="NCBI Taxonomy" id="1070528"/>
    <lineage>
        <taxon>unclassified sequences</taxon>
        <taxon>metagenomes</taxon>
        <taxon>organismal metagenomes</taxon>
    </lineage>
</organism>